<dbReference type="Gene3D" id="2.60.120.740">
    <property type="match status" value="2"/>
</dbReference>
<dbReference type="AlphaFoldDB" id="A0A9J7KWJ3"/>
<evidence type="ECO:0000313" key="4">
    <source>
        <dbReference type="RefSeq" id="XP_035671767.1"/>
    </source>
</evidence>
<evidence type="ECO:0000256" key="1">
    <source>
        <dbReference type="SAM" id="SignalP"/>
    </source>
</evidence>
<dbReference type="OMA" id="RICEHRT"/>
<proteinExistence type="predicted"/>
<accession>A0A9J7KWJ3</accession>
<dbReference type="KEGG" id="bfo:118412833"/>
<dbReference type="FunFam" id="2.60.120.740:FF:000001">
    <property type="entry name" value="Adhesion G protein-coupled receptor L2"/>
    <property type="match status" value="2"/>
</dbReference>
<feature type="domain" description="SUEL-type lectin" evidence="2">
    <location>
        <begin position="124"/>
        <end position="211"/>
    </location>
</feature>
<reference evidence="4" key="2">
    <citation type="submission" date="2025-08" db="UniProtKB">
        <authorList>
            <consortium name="RefSeq"/>
        </authorList>
    </citation>
    <scope>IDENTIFICATION</scope>
    <source>
        <strain evidence="4">S238N-H82</strain>
        <tissue evidence="4">Testes</tissue>
    </source>
</reference>
<dbReference type="PANTHER" id="PTHR46780">
    <property type="entry name" value="PROTEIN EVA-1"/>
    <property type="match status" value="1"/>
</dbReference>
<dbReference type="GeneID" id="118412833"/>
<dbReference type="Proteomes" id="UP000001554">
    <property type="component" value="Chromosome 4"/>
</dbReference>
<feature type="domain" description="SUEL-type lectin" evidence="2">
    <location>
        <begin position="27"/>
        <end position="113"/>
    </location>
</feature>
<name>A0A9J7KWJ3_BRAFL</name>
<dbReference type="Pfam" id="PF02140">
    <property type="entry name" value="SUEL_Lectin"/>
    <property type="match status" value="2"/>
</dbReference>
<gene>
    <name evidence="4" type="primary">LOC118412833</name>
</gene>
<dbReference type="GO" id="GO:0030246">
    <property type="term" value="F:carbohydrate binding"/>
    <property type="evidence" value="ECO:0007669"/>
    <property type="project" value="InterPro"/>
</dbReference>
<sequence>MKIQLCLVVILLGVSLKSSDATITTRVCEHRGLYLRCPYGRQIDIEYALYGRTQHGICGGPVRTIDCRSGSSLYRVRSYCQGRHSCSVRASNGVFGDPCYGTFKYLEVKYSCVSHYTNPRNVLACEHQTAQLVCPWGRKIFVAATTYGRSQARHVCGGPVRTTRCRSSSSWTQVSARCHGRRTCSVRASNSVFGDPCYGTFKYLDVQYFCLPCKYS</sequence>
<feature type="signal peptide" evidence="1">
    <location>
        <begin position="1"/>
        <end position="21"/>
    </location>
</feature>
<reference evidence="3" key="1">
    <citation type="journal article" date="2020" name="Nat. Ecol. Evol.">
        <title>Deeply conserved synteny resolves early events in vertebrate evolution.</title>
        <authorList>
            <person name="Simakov O."/>
            <person name="Marletaz F."/>
            <person name="Yue J.X."/>
            <person name="O'Connell B."/>
            <person name="Jenkins J."/>
            <person name="Brandt A."/>
            <person name="Calef R."/>
            <person name="Tung C.H."/>
            <person name="Huang T.K."/>
            <person name="Schmutz J."/>
            <person name="Satoh N."/>
            <person name="Yu J.K."/>
            <person name="Putnam N.H."/>
            <person name="Green R.E."/>
            <person name="Rokhsar D.S."/>
        </authorList>
    </citation>
    <scope>NUCLEOTIDE SEQUENCE [LARGE SCALE GENOMIC DNA]</scope>
    <source>
        <strain evidence="3">S238N-H82</strain>
    </source>
</reference>
<evidence type="ECO:0000259" key="2">
    <source>
        <dbReference type="PROSITE" id="PS50228"/>
    </source>
</evidence>
<feature type="chain" id="PRO_5039892060" evidence="1">
    <location>
        <begin position="22"/>
        <end position="216"/>
    </location>
</feature>
<protein>
    <submittedName>
        <fullName evidence="4">L-rhamnose-binding lectin CSL3-like</fullName>
    </submittedName>
</protein>
<keyword evidence="1" id="KW-0732">Signal</keyword>
<dbReference type="PROSITE" id="PS50228">
    <property type="entry name" value="SUEL_LECTIN"/>
    <property type="match status" value="2"/>
</dbReference>
<organism evidence="3 4">
    <name type="scientific">Branchiostoma floridae</name>
    <name type="common">Florida lancelet</name>
    <name type="synonym">Amphioxus</name>
    <dbReference type="NCBI Taxonomy" id="7739"/>
    <lineage>
        <taxon>Eukaryota</taxon>
        <taxon>Metazoa</taxon>
        <taxon>Chordata</taxon>
        <taxon>Cephalochordata</taxon>
        <taxon>Leptocardii</taxon>
        <taxon>Amphioxiformes</taxon>
        <taxon>Branchiostomatidae</taxon>
        <taxon>Branchiostoma</taxon>
    </lineage>
</organism>
<keyword evidence="3" id="KW-1185">Reference proteome</keyword>
<evidence type="ECO:0000313" key="3">
    <source>
        <dbReference type="Proteomes" id="UP000001554"/>
    </source>
</evidence>
<dbReference type="RefSeq" id="XP_035671767.1">
    <property type="nucleotide sequence ID" value="XM_035815874.1"/>
</dbReference>
<dbReference type="CDD" id="cd22827">
    <property type="entry name" value="Gal_Rha_Lectin_SUL-I-like"/>
    <property type="match status" value="2"/>
</dbReference>
<dbReference type="InterPro" id="IPR043159">
    <property type="entry name" value="Lectin_gal-bd_sf"/>
</dbReference>
<dbReference type="InterPro" id="IPR000922">
    <property type="entry name" value="Lectin_gal-bd_dom"/>
</dbReference>
<dbReference type="OrthoDB" id="1100386at2759"/>